<dbReference type="HOGENOM" id="CLU_005965_2_4_11"/>
<dbReference type="AlphaFoldDB" id="C7NL74"/>
<dbReference type="InterPro" id="IPR029047">
    <property type="entry name" value="HSP70_peptide-bd_sf"/>
</dbReference>
<dbReference type="Gene3D" id="3.90.640.10">
    <property type="entry name" value="Actin, Chain A, domain 4"/>
    <property type="match status" value="1"/>
</dbReference>
<dbReference type="PROSITE" id="PS00297">
    <property type="entry name" value="HSP70_1"/>
    <property type="match status" value="1"/>
</dbReference>
<dbReference type="Gene3D" id="2.60.34.10">
    <property type="entry name" value="Substrate Binding Domain Of DNAk, Chain A, domain 1"/>
    <property type="match status" value="1"/>
</dbReference>
<feature type="compositionally biased region" description="Acidic residues" evidence="10">
    <location>
        <begin position="603"/>
        <end position="625"/>
    </location>
</feature>
<dbReference type="EMBL" id="CP001686">
    <property type="protein sequence ID" value="ACV05616.1"/>
    <property type="molecule type" value="Genomic_DNA"/>
</dbReference>
<dbReference type="PROSITE" id="PS00329">
    <property type="entry name" value="HSP70_2"/>
    <property type="match status" value="1"/>
</dbReference>
<keyword evidence="4 7" id="KW-0067">ATP-binding</keyword>
<dbReference type="HAMAP" id="MF_00332">
    <property type="entry name" value="DnaK"/>
    <property type="match status" value="1"/>
</dbReference>
<dbReference type="RefSeq" id="WP_012802034.1">
    <property type="nucleotide sequence ID" value="NC_013169.1"/>
</dbReference>
<comment type="function">
    <text evidence="7">Acts as a chaperone.</text>
</comment>
<feature type="coiled-coil region" evidence="9">
    <location>
        <begin position="230"/>
        <end position="257"/>
    </location>
</feature>
<evidence type="ECO:0000256" key="3">
    <source>
        <dbReference type="ARBA" id="ARBA00022741"/>
    </source>
</evidence>
<keyword evidence="9" id="KW-0175">Coiled coil</keyword>
<dbReference type="Gene3D" id="1.20.1270.10">
    <property type="match status" value="1"/>
</dbReference>
<evidence type="ECO:0000313" key="12">
    <source>
        <dbReference type="Proteomes" id="UP000006666"/>
    </source>
</evidence>
<dbReference type="InterPro" id="IPR013126">
    <property type="entry name" value="Hsp_70_fam"/>
</dbReference>
<keyword evidence="2 7" id="KW-0597">Phosphoprotein</keyword>
<dbReference type="NCBIfam" id="TIGR02350">
    <property type="entry name" value="prok_dnaK"/>
    <property type="match status" value="1"/>
</dbReference>
<comment type="induction">
    <text evidence="7">By stress conditions e.g. heat shock.</text>
</comment>
<dbReference type="NCBIfam" id="NF001413">
    <property type="entry name" value="PRK00290.1"/>
    <property type="match status" value="1"/>
</dbReference>
<evidence type="ECO:0000256" key="8">
    <source>
        <dbReference type="RuleBase" id="RU003322"/>
    </source>
</evidence>
<evidence type="ECO:0000256" key="9">
    <source>
        <dbReference type="SAM" id="Coils"/>
    </source>
</evidence>
<dbReference type="PANTHER" id="PTHR19375">
    <property type="entry name" value="HEAT SHOCK PROTEIN 70KDA"/>
    <property type="match status" value="1"/>
</dbReference>
<dbReference type="CDD" id="cd10234">
    <property type="entry name" value="ASKHA_NBD_HSP70_DnaK-like"/>
    <property type="match status" value="1"/>
</dbReference>
<evidence type="ECO:0000256" key="6">
    <source>
        <dbReference type="ARBA" id="ARBA00023186"/>
    </source>
</evidence>
<name>C7NL74_KYTSD</name>
<evidence type="ECO:0000256" key="10">
    <source>
        <dbReference type="SAM" id="MobiDB-lite"/>
    </source>
</evidence>
<dbReference type="STRING" id="478801.Ksed_05490"/>
<evidence type="ECO:0000256" key="1">
    <source>
        <dbReference type="ARBA" id="ARBA00007381"/>
    </source>
</evidence>
<dbReference type="PROSITE" id="PS01036">
    <property type="entry name" value="HSP70_3"/>
    <property type="match status" value="1"/>
</dbReference>
<dbReference type="SUPFAM" id="SSF100920">
    <property type="entry name" value="Heat shock protein 70kD (HSP70), peptide-binding domain"/>
    <property type="match status" value="1"/>
</dbReference>
<evidence type="ECO:0000256" key="2">
    <source>
        <dbReference type="ARBA" id="ARBA00022553"/>
    </source>
</evidence>
<dbReference type="GO" id="GO:0051082">
    <property type="term" value="F:unfolded protein binding"/>
    <property type="evidence" value="ECO:0007669"/>
    <property type="project" value="InterPro"/>
</dbReference>
<comment type="similarity">
    <text evidence="1 7 8">Belongs to the heat shock protein 70 family.</text>
</comment>
<dbReference type="FunFam" id="2.60.34.10:FF:000014">
    <property type="entry name" value="Chaperone protein DnaK HSP70"/>
    <property type="match status" value="1"/>
</dbReference>
<proteinExistence type="evidence at transcript level"/>
<dbReference type="Gene3D" id="3.30.420.40">
    <property type="match status" value="2"/>
</dbReference>
<dbReference type="KEGG" id="kse:Ksed_05490"/>
<dbReference type="eggNOG" id="COG0443">
    <property type="taxonomic scope" value="Bacteria"/>
</dbReference>
<dbReference type="GO" id="GO:0140662">
    <property type="term" value="F:ATP-dependent protein folding chaperone"/>
    <property type="evidence" value="ECO:0007669"/>
    <property type="project" value="InterPro"/>
</dbReference>
<dbReference type="GO" id="GO:0005524">
    <property type="term" value="F:ATP binding"/>
    <property type="evidence" value="ECO:0007669"/>
    <property type="project" value="UniProtKB-UniRule"/>
</dbReference>
<keyword evidence="12" id="KW-1185">Reference proteome</keyword>
<dbReference type="SUPFAM" id="SSF100934">
    <property type="entry name" value="Heat shock protein 70kD (HSP70), C-terminal subdomain"/>
    <property type="match status" value="1"/>
</dbReference>
<protein>
    <recommendedName>
        <fullName evidence="7">Chaperone protein DnaK</fullName>
    </recommendedName>
    <alternativeName>
        <fullName evidence="7">HSP70</fullName>
    </alternativeName>
    <alternativeName>
        <fullName evidence="7">Heat shock 70 kDa protein</fullName>
    </alternativeName>
    <alternativeName>
        <fullName evidence="7">Heat shock protein 70</fullName>
    </alternativeName>
</protein>
<evidence type="ECO:0000256" key="5">
    <source>
        <dbReference type="ARBA" id="ARBA00023016"/>
    </source>
</evidence>
<feature type="region of interest" description="Disordered" evidence="10">
    <location>
        <begin position="558"/>
        <end position="631"/>
    </location>
</feature>
<evidence type="ECO:0000256" key="7">
    <source>
        <dbReference type="HAMAP-Rule" id="MF_00332"/>
    </source>
</evidence>
<dbReference type="FunFam" id="1.20.1270.10:FF:000001">
    <property type="entry name" value="Molecular chaperone DnaK"/>
    <property type="match status" value="1"/>
</dbReference>
<dbReference type="InterPro" id="IPR029048">
    <property type="entry name" value="HSP70_C_sf"/>
</dbReference>
<feature type="modified residue" description="Phosphothreonine; by autocatalysis" evidence="7">
    <location>
        <position position="175"/>
    </location>
</feature>
<keyword evidence="6 7" id="KW-0143">Chaperone</keyword>
<dbReference type="PRINTS" id="PR00301">
    <property type="entry name" value="HEATSHOCK70"/>
</dbReference>
<dbReference type="InterPro" id="IPR018181">
    <property type="entry name" value="Heat_shock_70_CS"/>
</dbReference>
<keyword evidence="3 7" id="KW-0547">Nucleotide-binding</keyword>
<organism evidence="11 12">
    <name type="scientific">Kytococcus sedentarius (strain ATCC 14392 / DSM 20547 / JCM 11482 / CCUG 33030 / NBRC 15357 / NCTC 11040 / CCM 314 / 541)</name>
    <name type="common">Micrococcus sedentarius</name>
    <dbReference type="NCBI Taxonomy" id="478801"/>
    <lineage>
        <taxon>Bacteria</taxon>
        <taxon>Bacillati</taxon>
        <taxon>Actinomycetota</taxon>
        <taxon>Actinomycetes</taxon>
        <taxon>Micrococcales</taxon>
        <taxon>Kytococcaceae</taxon>
        <taxon>Kytococcus</taxon>
    </lineage>
</organism>
<sequence>MGRAIGIDLGTTNSAMAILDGGEPEIIANAEGGRTTPSVVSFSKNGEVLVGEVAKRQAVTNVDRTIRSVKRHMGTDWTTEIDGKKYTAQEISARTLQKLKRDAEAYLGEDVTDAVITVPAYFDDAERQATKEAGEIAGLNVLRIINEPTAAALAYGLDKGKEDELILVFDLGGGTFDVSLLEVGKDPEDGFSTIQVRATSGDNKLGGDDWDDAVVQHLLTSVKNTTGVDLSNDKIAMQRLRDAAEQAKKELSSSTSTSINLQYLSMGENGPIHLDESLSRTQFEQMTEKLLDRTKQPFEAVMKDAGVTIDEISHVVLVGGSTRMPAVTELVKKLTGKEPNKGVNPDEVVAAGAAIQAGVLKGDRKDVLLIDVTPLSLGIETKGGLMTKLIERNTAIPTKRSEVFTTAEDNQPAVGIQVFQGERELARDNKPLGNFELTGIAPAPRGVPQIEVTFDIDANGIVHVSAKDRGTGQEQSMTISGGSALDKDEIDRMVKDAEAHAAEDAKRREAAEARNQAEQVVYSTEKFIADNGDKLPEAEKSEVDTALSDLKAVVAQEDADPEDLKAKTTAVSEASQKMGAAMYAAQSEAGDAGAQGAPGAEGAGDEQAADEDVVDAEVVEDDDQGTTDQSK</sequence>
<dbReference type="FunFam" id="3.30.420.40:FF:000071">
    <property type="entry name" value="Molecular chaperone DnaK"/>
    <property type="match status" value="1"/>
</dbReference>
<reference evidence="11 12" key="1">
    <citation type="journal article" date="2009" name="Stand. Genomic Sci.">
        <title>Complete genome sequence of Kytococcus sedentarius type strain (541).</title>
        <authorList>
            <person name="Sims D."/>
            <person name="Brettin T."/>
            <person name="Detter J.C."/>
            <person name="Han C."/>
            <person name="Lapidus A."/>
            <person name="Copeland A."/>
            <person name="Glavina Del Rio T."/>
            <person name="Nolan M."/>
            <person name="Chen F."/>
            <person name="Lucas S."/>
            <person name="Tice H."/>
            <person name="Cheng J.F."/>
            <person name="Bruce D."/>
            <person name="Goodwin L."/>
            <person name="Pitluck S."/>
            <person name="Ovchinnikova G."/>
            <person name="Pati A."/>
            <person name="Ivanova N."/>
            <person name="Mavrommatis K."/>
            <person name="Chen A."/>
            <person name="Palaniappan K."/>
            <person name="D'haeseleer P."/>
            <person name="Chain P."/>
            <person name="Bristow J."/>
            <person name="Eisen J.A."/>
            <person name="Markowitz V."/>
            <person name="Hugenholtz P."/>
            <person name="Schneider S."/>
            <person name="Goker M."/>
            <person name="Pukall R."/>
            <person name="Kyrpides N.C."/>
            <person name="Klenk H.P."/>
        </authorList>
    </citation>
    <scope>NUCLEOTIDE SEQUENCE [LARGE SCALE GENOMIC DNA]</scope>
    <source>
        <strain evidence="12">ATCC 14392 / DSM 20547 / JCM 11482 / CCUG 33030 / NBRC 15357 / NCTC 11040 / CCM 314 / 541</strain>
    </source>
</reference>
<dbReference type="Proteomes" id="UP000006666">
    <property type="component" value="Chromosome"/>
</dbReference>
<keyword evidence="5 7" id="KW-0346">Stress response</keyword>
<accession>C7NL74</accession>
<evidence type="ECO:0000313" key="11">
    <source>
        <dbReference type="EMBL" id="ACV05616.1"/>
    </source>
</evidence>
<dbReference type="FunFam" id="3.90.640.10:FF:000003">
    <property type="entry name" value="Molecular chaperone DnaK"/>
    <property type="match status" value="1"/>
</dbReference>
<feature type="compositionally biased region" description="Low complexity" evidence="10">
    <location>
        <begin position="588"/>
        <end position="600"/>
    </location>
</feature>
<dbReference type="SUPFAM" id="SSF53067">
    <property type="entry name" value="Actin-like ATPase domain"/>
    <property type="match status" value="2"/>
</dbReference>
<evidence type="ECO:0000256" key="4">
    <source>
        <dbReference type="ARBA" id="ARBA00022840"/>
    </source>
</evidence>
<dbReference type="InterPro" id="IPR043129">
    <property type="entry name" value="ATPase_NBD"/>
</dbReference>
<dbReference type="Pfam" id="PF00012">
    <property type="entry name" value="HSP70"/>
    <property type="match status" value="1"/>
</dbReference>
<dbReference type="InterPro" id="IPR012725">
    <property type="entry name" value="Chaperone_DnaK"/>
</dbReference>
<gene>
    <name evidence="7" type="primary">dnaK</name>
    <name evidence="11" type="ordered locus">Ksed_05490</name>
</gene>